<evidence type="ECO:0000259" key="2">
    <source>
        <dbReference type="Pfam" id="PF02342"/>
    </source>
</evidence>
<dbReference type="Proteomes" id="UP000516117">
    <property type="component" value="Chromosome"/>
</dbReference>
<dbReference type="AlphaFoldDB" id="A0A7H0H4Q6"/>
<name>A0A7H0H4Q6_9ACTN</name>
<dbReference type="RefSeq" id="WP_187720652.1">
    <property type="nucleotide sequence ID" value="NZ_BAABBL010000009.1"/>
</dbReference>
<dbReference type="EMBL" id="CP060789">
    <property type="protein sequence ID" value="QNP55522.1"/>
    <property type="molecule type" value="Genomic_DNA"/>
</dbReference>
<protein>
    <submittedName>
        <fullName evidence="3">TerD family protein</fullName>
    </submittedName>
</protein>
<feature type="domain" description="TerD" evidence="2">
    <location>
        <begin position="1"/>
        <end position="184"/>
    </location>
</feature>
<comment type="similarity">
    <text evidence="1">Belongs to the CAPAB/TerDEXZ family.</text>
</comment>
<evidence type="ECO:0000256" key="1">
    <source>
        <dbReference type="ARBA" id="ARBA00008775"/>
    </source>
</evidence>
<dbReference type="InterPro" id="IPR051324">
    <property type="entry name" value="Stress/Tellurium_Resist"/>
</dbReference>
<accession>A0A7H0H4Q6</accession>
<organism evidence="3 4">
    <name type="scientific">Tessaracoccus defluvii</name>
    <dbReference type="NCBI Taxonomy" id="1285901"/>
    <lineage>
        <taxon>Bacteria</taxon>
        <taxon>Bacillati</taxon>
        <taxon>Actinomycetota</taxon>
        <taxon>Actinomycetes</taxon>
        <taxon>Propionibacteriales</taxon>
        <taxon>Propionibacteriaceae</taxon>
        <taxon>Tessaracoccus</taxon>
    </lineage>
</organism>
<gene>
    <name evidence="3" type="ORF">H9L22_15235</name>
</gene>
<dbReference type="PANTHER" id="PTHR32097">
    <property type="entry name" value="CAMP-BINDING PROTEIN 1-RELATED"/>
    <property type="match status" value="1"/>
</dbReference>
<dbReference type="Pfam" id="PF02342">
    <property type="entry name" value="TerD"/>
    <property type="match status" value="1"/>
</dbReference>
<sequence>MAQRLLQGAAVPMVTADGVRVRRLLLGANWASSSVDVDMCALLLRQDGGGFRAVDENGFLFRRRRTTPERSAFLTFQPPGHSEGPDRAQIILDFDALSPEVTRIVVAMSALRREGTLAEMGSLQTRAMDLATGETMYVYKHQSMASLAVQCLQLWTLKREGTTWEGRLVATEYPGGPPALVRDFGARAT</sequence>
<proteinExistence type="inferred from homology"/>
<dbReference type="InterPro" id="IPR003325">
    <property type="entry name" value="TerD"/>
</dbReference>
<dbReference type="KEGG" id="tdf:H9L22_15235"/>
<reference evidence="3 4" key="1">
    <citation type="submission" date="2020-08" db="EMBL/GenBank/DDBJ databases">
        <title>Genome sequence of Tessaracoccus defluvii JCM 17540T.</title>
        <authorList>
            <person name="Hyun D.-W."/>
            <person name="Bae J.-W."/>
        </authorList>
    </citation>
    <scope>NUCLEOTIDE SEQUENCE [LARGE SCALE GENOMIC DNA]</scope>
    <source>
        <strain evidence="3 4">JCM 17540</strain>
    </source>
</reference>
<dbReference type="PANTHER" id="PTHR32097:SF4">
    <property type="entry name" value="GENERAL STRESS PROTEIN 16U"/>
    <property type="match status" value="1"/>
</dbReference>
<evidence type="ECO:0000313" key="4">
    <source>
        <dbReference type="Proteomes" id="UP000516117"/>
    </source>
</evidence>
<evidence type="ECO:0000313" key="3">
    <source>
        <dbReference type="EMBL" id="QNP55522.1"/>
    </source>
</evidence>
<keyword evidence="4" id="KW-1185">Reference proteome</keyword>
<dbReference type="Gene3D" id="2.60.60.30">
    <property type="entry name" value="sav2460 like domains"/>
    <property type="match status" value="1"/>
</dbReference>